<evidence type="ECO:0000256" key="1">
    <source>
        <dbReference type="SAM" id="SignalP"/>
    </source>
</evidence>
<organism evidence="4 5">
    <name type="scientific">Tannerella sp. oral taxon BU063 isolate Cell 2</name>
    <dbReference type="NCBI Taxonomy" id="1411148"/>
    <lineage>
        <taxon>Bacteria</taxon>
        <taxon>Pseudomonadati</taxon>
        <taxon>Bacteroidota</taxon>
        <taxon>Bacteroidia</taxon>
        <taxon>Bacteroidales</taxon>
        <taxon>Tannerellaceae</taxon>
        <taxon>Tannerella</taxon>
    </lineage>
</organism>
<dbReference type="Gene3D" id="2.60.120.1130">
    <property type="match status" value="1"/>
</dbReference>
<evidence type="ECO:0000259" key="3">
    <source>
        <dbReference type="Pfam" id="PF12969"/>
    </source>
</evidence>
<dbReference type="Gene3D" id="2.60.40.3140">
    <property type="match status" value="1"/>
</dbReference>
<evidence type="ECO:0000313" key="4">
    <source>
        <dbReference type="EMBL" id="ETK01550.1"/>
    </source>
</evidence>
<proteinExistence type="predicted"/>
<dbReference type="PATRIC" id="fig|1411148.3.peg.1428"/>
<reference evidence="4 5" key="1">
    <citation type="submission" date="2013-11" db="EMBL/GenBank/DDBJ databases">
        <title>Single cell genomics of uncultured Tannerella BU063 (oral taxon 286).</title>
        <authorList>
            <person name="Beall C.J."/>
            <person name="Campbell A.G."/>
            <person name="Griffen A.L."/>
            <person name="Podar M."/>
            <person name="Leys E.J."/>
        </authorList>
    </citation>
    <scope>NUCLEOTIDE SEQUENCE [LARGE SCALE GENOMIC DNA]</scope>
    <source>
        <strain evidence="4">Cell 2</strain>
    </source>
</reference>
<dbReference type="Proteomes" id="UP000018837">
    <property type="component" value="Unassembled WGS sequence"/>
</dbReference>
<dbReference type="Pfam" id="PF01841">
    <property type="entry name" value="Transglut_core"/>
    <property type="match status" value="1"/>
</dbReference>
<dbReference type="AlphaFoldDB" id="W2C315"/>
<dbReference type="SUPFAM" id="SSF54001">
    <property type="entry name" value="Cysteine proteinases"/>
    <property type="match status" value="1"/>
</dbReference>
<name>W2C315_9BACT</name>
<evidence type="ECO:0000259" key="2">
    <source>
        <dbReference type="Pfam" id="PF01841"/>
    </source>
</evidence>
<gene>
    <name evidence="4" type="ORF">N425_09070</name>
</gene>
<dbReference type="InterPro" id="IPR024618">
    <property type="entry name" value="DUF3857"/>
</dbReference>
<feature type="domain" description="DUF3857" evidence="3">
    <location>
        <begin position="56"/>
        <end position="235"/>
    </location>
</feature>
<sequence>MKNNKLLSTMLTMALAAPIAAQSWLPLKQHADGAADLVKEEALVLLDSTGVVVAENGSGSFTIRQVVEVRSVPAALRYRVVKYDYDPLTAFARFSRATVYKADGTKREVDVTKAVDYAAPARMIYWGARQIMLEIGALDSGDIVDYEIDKKGFTYALLSAGADDEERFVPPMRGQFYDIVPFWVTTPTVRKVYTVDMPADKEVQYEFYQGQCQSSMRLQGKRRLMTFAVADVKPFPKEPNMVDLYDVAPKLMMSSTPEWKEKSLWFHKVNEDYNSFGADPETKKKVDELLRGKRTEMEKIAVLTHWVADNMRYSGISMGKGEGYTLHATKMNFTDRCGVCKDKAALLISMLRMAGFEAYPAMTMAGSRIESIPADHFNHCVTVVKLSNGQYMPLDPTWVPFQRELWSSAEQQQHYLPGLPEGSDLLQTPLSPPEDHYFRLSANTALDAKGTLRGEFTVTAEGQSDARLRWPLIRGLMANWRNAMESELLRVSPNARMLSVDYGRDPRNYQAGPIRITMKFEIPDYALTGDGVLLVRPICARLYPSVRTYTNIDTDRPTRRYGFKDACSRLVELKETMTIPAGYTLRQSPVDERLKSDAADFIGSLSQRGNKLNIRHELTLRKRVYDAADWPGFRKAVKAHKDLADEWLVLEKK</sequence>
<accession>W2C315</accession>
<evidence type="ECO:0000313" key="5">
    <source>
        <dbReference type="Proteomes" id="UP000018837"/>
    </source>
</evidence>
<feature type="signal peptide" evidence="1">
    <location>
        <begin position="1"/>
        <end position="21"/>
    </location>
</feature>
<dbReference type="EMBL" id="AYUF01000474">
    <property type="protein sequence ID" value="ETK01550.1"/>
    <property type="molecule type" value="Genomic_DNA"/>
</dbReference>
<protein>
    <submittedName>
        <fullName evidence="4">Transglutaminase</fullName>
    </submittedName>
</protein>
<feature type="domain" description="Transglutaminase-like" evidence="2">
    <location>
        <begin position="286"/>
        <end position="396"/>
    </location>
</feature>
<dbReference type="InterPro" id="IPR002931">
    <property type="entry name" value="Transglutaminase-like"/>
</dbReference>
<comment type="caution">
    <text evidence="4">The sequence shown here is derived from an EMBL/GenBank/DDBJ whole genome shotgun (WGS) entry which is preliminary data.</text>
</comment>
<keyword evidence="1" id="KW-0732">Signal</keyword>
<dbReference type="Gene3D" id="3.10.620.30">
    <property type="match status" value="1"/>
</dbReference>
<dbReference type="Pfam" id="PF12969">
    <property type="entry name" value="DUF3857"/>
    <property type="match status" value="1"/>
</dbReference>
<feature type="chain" id="PRO_5004813355" evidence="1">
    <location>
        <begin position="22"/>
        <end position="653"/>
    </location>
</feature>
<dbReference type="InterPro" id="IPR038765">
    <property type="entry name" value="Papain-like_cys_pep_sf"/>
</dbReference>